<gene>
    <name evidence="1" type="ORF">Hyperionvirus50_4</name>
</gene>
<sequence>MIHQKFIANRYQYLTINQPQYLLIGIDIKKPNILLLIHNKIPKFMCKPLHQILLTQ</sequence>
<reference evidence="1" key="1">
    <citation type="submission" date="2018-10" db="EMBL/GenBank/DDBJ databases">
        <title>Hidden diversity of soil giant viruses.</title>
        <authorList>
            <person name="Schulz F."/>
            <person name="Alteio L."/>
            <person name="Goudeau D."/>
            <person name="Ryan E.M."/>
            <person name="Malmstrom R.R."/>
            <person name="Blanchard J."/>
            <person name="Woyke T."/>
        </authorList>
    </citation>
    <scope>NUCLEOTIDE SEQUENCE</scope>
    <source>
        <strain evidence="1">HYV1</strain>
    </source>
</reference>
<organism evidence="1">
    <name type="scientific">Hyperionvirus sp</name>
    <dbReference type="NCBI Taxonomy" id="2487770"/>
    <lineage>
        <taxon>Viruses</taxon>
        <taxon>Varidnaviria</taxon>
        <taxon>Bamfordvirae</taxon>
        <taxon>Nucleocytoviricota</taxon>
        <taxon>Megaviricetes</taxon>
        <taxon>Imitervirales</taxon>
        <taxon>Mimiviridae</taxon>
        <taxon>Klosneuvirinae</taxon>
    </lineage>
</organism>
<accession>A0A3G5ACL5</accession>
<name>A0A3G5ACL5_9VIRU</name>
<protein>
    <submittedName>
        <fullName evidence="1">Uncharacterized protein</fullName>
    </submittedName>
</protein>
<evidence type="ECO:0000313" key="1">
    <source>
        <dbReference type="EMBL" id="AYV84892.1"/>
    </source>
</evidence>
<proteinExistence type="predicted"/>
<dbReference type="EMBL" id="MK072432">
    <property type="protein sequence ID" value="AYV84892.1"/>
    <property type="molecule type" value="Genomic_DNA"/>
</dbReference>